<accession>A0A8S9Q2Q2</accession>
<organism evidence="2 3">
    <name type="scientific">Brassica cretica</name>
    <name type="common">Mustard</name>
    <dbReference type="NCBI Taxonomy" id="69181"/>
    <lineage>
        <taxon>Eukaryota</taxon>
        <taxon>Viridiplantae</taxon>
        <taxon>Streptophyta</taxon>
        <taxon>Embryophyta</taxon>
        <taxon>Tracheophyta</taxon>
        <taxon>Spermatophyta</taxon>
        <taxon>Magnoliopsida</taxon>
        <taxon>eudicotyledons</taxon>
        <taxon>Gunneridae</taxon>
        <taxon>Pentapetalae</taxon>
        <taxon>rosids</taxon>
        <taxon>malvids</taxon>
        <taxon>Brassicales</taxon>
        <taxon>Brassicaceae</taxon>
        <taxon>Brassiceae</taxon>
        <taxon>Brassica</taxon>
    </lineage>
</organism>
<dbReference type="PANTHER" id="PTHR33223:SF11">
    <property type="entry name" value="ELEMENT PROTEIN, PUTATIVE-RELATED"/>
    <property type="match status" value="1"/>
</dbReference>
<sequence length="394" mass="45032">MVPVTKVGPWVSTTGPWKVFGFIAASFSGDCLRTLHEHDVLMCFSEHGGTLLMSWRSWPEPNFALAAVELMSSGDGRLGPPSLESTITAYLERVFSKKFDDIQSMVTRLLGVAPPIRISKTNSYADTPFTDEIALFEMPQNFFFPNMSMYDGTGDPDNHVTQYKQQILTVAIQRELREATMCKGFGSAIIGPDLQWYINLPNGSIRSFATLTDKYVEQFASSRSLEKTSEDLYEILQDRSEPLWTCSDGELYKELTKYQCKTMDDVLYRAWAHVKWEEDITSRAKAQQKQDQKVSKQAKTDRDEGSHQRKEAGRRNRGMYQNSPLEKAEGMNVSMWPSSTWPDISHLAISKPELIKILRQMGPQVKWPQKMKAPDSFWNPNRRCDFQNDHSHKT</sequence>
<evidence type="ECO:0000256" key="1">
    <source>
        <dbReference type="SAM" id="MobiDB-lite"/>
    </source>
</evidence>
<dbReference type="EMBL" id="QGKX02001290">
    <property type="protein sequence ID" value="KAF3536487.1"/>
    <property type="molecule type" value="Genomic_DNA"/>
</dbReference>
<dbReference type="Proteomes" id="UP000712600">
    <property type="component" value="Unassembled WGS sequence"/>
</dbReference>
<reference evidence="2" key="1">
    <citation type="submission" date="2019-12" db="EMBL/GenBank/DDBJ databases">
        <title>Genome sequencing and annotation of Brassica cretica.</title>
        <authorList>
            <person name="Studholme D.J."/>
            <person name="Sarris P."/>
        </authorList>
    </citation>
    <scope>NUCLEOTIDE SEQUENCE</scope>
    <source>
        <strain evidence="2">PFS-109/04</strain>
        <tissue evidence="2">Leaf</tissue>
    </source>
</reference>
<protein>
    <submittedName>
        <fullName evidence="2">Uncharacterized protein</fullName>
    </submittedName>
</protein>
<feature type="region of interest" description="Disordered" evidence="1">
    <location>
        <begin position="284"/>
        <end position="323"/>
    </location>
</feature>
<proteinExistence type="predicted"/>
<evidence type="ECO:0000313" key="2">
    <source>
        <dbReference type="EMBL" id="KAF3536487.1"/>
    </source>
</evidence>
<evidence type="ECO:0000313" key="3">
    <source>
        <dbReference type="Proteomes" id="UP000712600"/>
    </source>
</evidence>
<dbReference type="AlphaFoldDB" id="A0A8S9Q2Q2"/>
<name>A0A8S9Q2Q2_BRACR</name>
<comment type="caution">
    <text evidence="2">The sequence shown here is derived from an EMBL/GenBank/DDBJ whole genome shotgun (WGS) entry which is preliminary data.</text>
</comment>
<gene>
    <name evidence="2" type="ORF">F2Q69_00021387</name>
</gene>
<dbReference type="PANTHER" id="PTHR33223">
    <property type="entry name" value="CCHC-TYPE DOMAIN-CONTAINING PROTEIN"/>
    <property type="match status" value="1"/>
</dbReference>
<feature type="compositionally biased region" description="Basic and acidic residues" evidence="1">
    <location>
        <begin position="284"/>
        <end position="314"/>
    </location>
</feature>